<dbReference type="EMBL" id="JARYGX010000009">
    <property type="protein sequence ID" value="MDH7452189.1"/>
    <property type="molecule type" value="Genomic_DNA"/>
</dbReference>
<sequence length="190" mass="20036">MSKRSSGRACALVLAIAALGAGAAHAQDGAVGEGRSIASAQEFLRQVLPGNRYASTMMSEILERAGRQGLRGHFEPLPPVFDAAPLAECRSLLLADIRATDLVVRDPATGERAVSALADLVDDNAVGSPDGFDFGSIRALRQSGNRVLLRFAGEQSDAVLYLEGEEMAARVHAALDYLRRHCDASAATGF</sequence>
<organism evidence="2 3">
    <name type="scientific">Luteimonas composti</name>
    <dbReference type="NCBI Taxonomy" id="398257"/>
    <lineage>
        <taxon>Bacteria</taxon>
        <taxon>Pseudomonadati</taxon>
        <taxon>Pseudomonadota</taxon>
        <taxon>Gammaproteobacteria</taxon>
        <taxon>Lysobacterales</taxon>
        <taxon>Lysobacteraceae</taxon>
        <taxon>Luteimonas</taxon>
    </lineage>
</organism>
<proteinExistence type="predicted"/>
<gene>
    <name evidence="2" type="ORF">QF205_03710</name>
</gene>
<feature type="chain" id="PRO_5046351348" description="DUF4252 domain-containing protein" evidence="1">
    <location>
        <begin position="27"/>
        <end position="190"/>
    </location>
</feature>
<keyword evidence="3" id="KW-1185">Reference proteome</keyword>
<accession>A0ABT6MNQ6</accession>
<protein>
    <recommendedName>
        <fullName evidence="4">DUF4252 domain-containing protein</fullName>
    </recommendedName>
</protein>
<dbReference type="RefSeq" id="WP_280941391.1">
    <property type="nucleotide sequence ID" value="NZ_JARYGX010000009.1"/>
</dbReference>
<evidence type="ECO:0000256" key="1">
    <source>
        <dbReference type="SAM" id="SignalP"/>
    </source>
</evidence>
<reference evidence="2" key="1">
    <citation type="journal article" date="2007" name="Int. J. Syst. Evol. Microbiol.">
        <title>Luteimonas composti sp. nov., a moderately thermophilic bacterium isolated from food waste.</title>
        <authorList>
            <person name="Young C.C."/>
            <person name="Kampfer P."/>
            <person name="Chen W.M."/>
            <person name="Yen W.S."/>
            <person name="Arun A.B."/>
            <person name="Lai W.A."/>
            <person name="Shen F.T."/>
            <person name="Rekha P.D."/>
            <person name="Lin K.Y."/>
            <person name="Chou J.H."/>
        </authorList>
    </citation>
    <scope>NUCLEOTIDE SEQUENCE</scope>
    <source>
        <strain evidence="2">CC-YY355</strain>
    </source>
</reference>
<reference evidence="2" key="2">
    <citation type="submission" date="2023-04" db="EMBL/GenBank/DDBJ databases">
        <authorList>
            <person name="Sun J.-Q."/>
        </authorList>
    </citation>
    <scope>NUCLEOTIDE SEQUENCE</scope>
    <source>
        <strain evidence="2">CC-YY355</strain>
    </source>
</reference>
<feature type="signal peptide" evidence="1">
    <location>
        <begin position="1"/>
        <end position="26"/>
    </location>
</feature>
<name>A0ABT6MNQ6_9GAMM</name>
<dbReference type="Proteomes" id="UP001160550">
    <property type="component" value="Unassembled WGS sequence"/>
</dbReference>
<evidence type="ECO:0000313" key="3">
    <source>
        <dbReference type="Proteomes" id="UP001160550"/>
    </source>
</evidence>
<evidence type="ECO:0008006" key="4">
    <source>
        <dbReference type="Google" id="ProtNLM"/>
    </source>
</evidence>
<keyword evidence="1" id="KW-0732">Signal</keyword>
<evidence type="ECO:0000313" key="2">
    <source>
        <dbReference type="EMBL" id="MDH7452189.1"/>
    </source>
</evidence>
<comment type="caution">
    <text evidence="2">The sequence shown here is derived from an EMBL/GenBank/DDBJ whole genome shotgun (WGS) entry which is preliminary data.</text>
</comment>